<keyword evidence="3" id="KW-1185">Reference proteome</keyword>
<sequence length="188" mass="20758">MVEIGDEETPDVERIASEADRRREAWGATLDDMTAMADDLEADGWDTVRIAAGDTGVFGPSSLKSDDEAYGIAYVVPGDKAEEISELFEETQFPEYEVYRAENDGRVYMVTALFAPDIDTAVLVAGAWNLREALECATVAVEEGYMYTYLQKLDGTVVGIVEHDDPEKFFPNLDAIRRLAPNADGDEE</sequence>
<dbReference type="STRING" id="1230453.C453_02509"/>
<feature type="compositionally biased region" description="Basic and acidic residues" evidence="1">
    <location>
        <begin position="11"/>
        <end position="20"/>
    </location>
</feature>
<dbReference type="RefSeq" id="WP_008322513.1">
    <property type="nucleotide sequence ID" value="NZ_AOLK01000011.1"/>
</dbReference>
<dbReference type="OrthoDB" id="236506at2157"/>
<dbReference type="Proteomes" id="UP000011612">
    <property type="component" value="Unassembled WGS sequence"/>
</dbReference>
<comment type="caution">
    <text evidence="2">The sequence shown here is derived from an EMBL/GenBank/DDBJ whole genome shotgun (WGS) entry which is preliminary data.</text>
</comment>
<dbReference type="AlphaFoldDB" id="M0HRS0"/>
<evidence type="ECO:0000313" key="2">
    <source>
        <dbReference type="EMBL" id="ELZ87186.1"/>
    </source>
</evidence>
<evidence type="ECO:0000313" key="3">
    <source>
        <dbReference type="Proteomes" id="UP000011612"/>
    </source>
</evidence>
<dbReference type="Pfam" id="PF24373">
    <property type="entry name" value="DUF7529"/>
    <property type="match status" value="1"/>
</dbReference>
<organism evidence="2 3">
    <name type="scientific">Haloferax elongans ATCC BAA-1513</name>
    <dbReference type="NCBI Taxonomy" id="1230453"/>
    <lineage>
        <taxon>Archaea</taxon>
        <taxon>Methanobacteriati</taxon>
        <taxon>Methanobacteriota</taxon>
        <taxon>Stenosarchaea group</taxon>
        <taxon>Halobacteria</taxon>
        <taxon>Halobacteriales</taxon>
        <taxon>Haloferacaceae</taxon>
        <taxon>Haloferax</taxon>
    </lineage>
</organism>
<proteinExistence type="predicted"/>
<feature type="region of interest" description="Disordered" evidence="1">
    <location>
        <begin position="1"/>
        <end position="20"/>
    </location>
</feature>
<name>M0HRS0_HALEO</name>
<dbReference type="PATRIC" id="fig|1230453.4.peg.452"/>
<dbReference type="EMBL" id="AOLK01000011">
    <property type="protein sequence ID" value="ELZ87186.1"/>
    <property type="molecule type" value="Genomic_DNA"/>
</dbReference>
<protein>
    <submittedName>
        <fullName evidence="2">Uncharacterized protein</fullName>
    </submittedName>
</protein>
<accession>M0HRS0</accession>
<evidence type="ECO:0000256" key="1">
    <source>
        <dbReference type="SAM" id="MobiDB-lite"/>
    </source>
</evidence>
<gene>
    <name evidence="2" type="ORF">C453_02509</name>
</gene>
<dbReference type="InterPro" id="IPR055951">
    <property type="entry name" value="DUF7529"/>
</dbReference>
<feature type="compositionally biased region" description="Acidic residues" evidence="1">
    <location>
        <begin position="1"/>
        <end position="10"/>
    </location>
</feature>
<reference evidence="2 3" key="1">
    <citation type="journal article" date="2014" name="PLoS Genet.">
        <title>Phylogenetically driven sequencing of extremely halophilic archaea reveals strategies for static and dynamic osmo-response.</title>
        <authorList>
            <person name="Becker E.A."/>
            <person name="Seitzer P.M."/>
            <person name="Tritt A."/>
            <person name="Larsen D."/>
            <person name="Krusor M."/>
            <person name="Yao A.I."/>
            <person name="Wu D."/>
            <person name="Madern D."/>
            <person name="Eisen J.A."/>
            <person name="Darling A.E."/>
            <person name="Facciotti M.T."/>
        </authorList>
    </citation>
    <scope>NUCLEOTIDE SEQUENCE [LARGE SCALE GENOMIC DNA]</scope>
    <source>
        <strain evidence="2 3">ATCC BAA-1513</strain>
    </source>
</reference>